<dbReference type="AlphaFoldDB" id="A0A7S2TPW9"/>
<reference evidence="2" key="1">
    <citation type="submission" date="2021-01" db="EMBL/GenBank/DDBJ databases">
        <authorList>
            <person name="Corre E."/>
            <person name="Pelletier E."/>
            <person name="Niang G."/>
            <person name="Scheremetjew M."/>
            <person name="Finn R."/>
            <person name="Kale V."/>
            <person name="Holt S."/>
            <person name="Cochrane G."/>
            <person name="Meng A."/>
            <person name="Brown T."/>
            <person name="Cohen L."/>
        </authorList>
    </citation>
    <scope>NUCLEOTIDE SEQUENCE</scope>
    <source>
        <strain evidence="2">CCMP622</strain>
    </source>
</reference>
<proteinExistence type="predicted"/>
<protein>
    <submittedName>
        <fullName evidence="2">Uncharacterized protein</fullName>
    </submittedName>
</protein>
<sequence length="113" mass="12202">MKTHDLLANAQHRSLDICTHAPFSRKTTTGTGTRAHRSSPGMLFDHRPLGLTRPLGPSEGLLSKPASFFTQSTEADVRIVRNKSLLSHTSAETCPSVVALSVDECCTTLQSDP</sequence>
<evidence type="ECO:0000256" key="1">
    <source>
        <dbReference type="SAM" id="MobiDB-lite"/>
    </source>
</evidence>
<gene>
    <name evidence="2" type="ORF">LSP00402_LOCUS9994</name>
</gene>
<accession>A0A7S2TPW9</accession>
<name>A0A7S2TPW9_9EUKA</name>
<feature type="region of interest" description="Disordered" evidence="1">
    <location>
        <begin position="21"/>
        <end position="50"/>
    </location>
</feature>
<organism evidence="2">
    <name type="scientific">Lotharella oceanica</name>
    <dbReference type="NCBI Taxonomy" id="641309"/>
    <lineage>
        <taxon>Eukaryota</taxon>
        <taxon>Sar</taxon>
        <taxon>Rhizaria</taxon>
        <taxon>Cercozoa</taxon>
        <taxon>Chlorarachniophyceae</taxon>
        <taxon>Lotharella</taxon>
    </lineage>
</organism>
<dbReference type="EMBL" id="HBHP01016117">
    <property type="protein sequence ID" value="CAD9764096.1"/>
    <property type="molecule type" value="Transcribed_RNA"/>
</dbReference>
<evidence type="ECO:0000313" key="2">
    <source>
        <dbReference type="EMBL" id="CAD9764096.1"/>
    </source>
</evidence>